<dbReference type="Proteomes" id="UP000076858">
    <property type="component" value="Unassembled WGS sequence"/>
</dbReference>
<keyword evidence="1" id="KW-0344">Guanine-nucleotide releasing factor</keyword>
<dbReference type="SUPFAM" id="SSF48366">
    <property type="entry name" value="Ras GEF"/>
    <property type="match status" value="1"/>
</dbReference>
<evidence type="ECO:0000313" key="3">
    <source>
        <dbReference type="EMBL" id="KZS00423.1"/>
    </source>
</evidence>
<dbReference type="GO" id="GO:0005085">
    <property type="term" value="F:guanyl-nucleotide exchange factor activity"/>
    <property type="evidence" value="ECO:0007669"/>
    <property type="project" value="UniProtKB-KW"/>
</dbReference>
<accession>A0A164HNS0</accession>
<dbReference type="InterPro" id="IPR023578">
    <property type="entry name" value="Ras_GEF_dom_sf"/>
</dbReference>
<evidence type="ECO:0000313" key="4">
    <source>
        <dbReference type="Proteomes" id="UP000076858"/>
    </source>
</evidence>
<gene>
    <name evidence="3" type="ORF">APZ42_003266</name>
</gene>
<protein>
    <submittedName>
        <fullName evidence="3">Rap guanine nucleotide exchange factor 6</fullName>
    </submittedName>
</protein>
<evidence type="ECO:0000259" key="2">
    <source>
        <dbReference type="PROSITE" id="PS50212"/>
    </source>
</evidence>
<dbReference type="Gene3D" id="1.20.870.10">
    <property type="entry name" value="Son of sevenless (SoS) protein Chain: S domain 1"/>
    <property type="match status" value="1"/>
</dbReference>
<comment type="caution">
    <text evidence="3">The sequence shown here is derived from an EMBL/GenBank/DDBJ whole genome shotgun (WGS) entry which is preliminary data.</text>
</comment>
<name>A0A164HNS0_9CRUS</name>
<dbReference type="InterPro" id="IPR000651">
    <property type="entry name" value="Ras-like_Gua-exchang_fac_N"/>
</dbReference>
<dbReference type="AlphaFoldDB" id="A0A164HNS0"/>
<dbReference type="PROSITE" id="PS50212">
    <property type="entry name" value="RASGEF_NTER"/>
    <property type="match status" value="1"/>
</dbReference>
<dbReference type="EMBL" id="LRGB01010066">
    <property type="protein sequence ID" value="KZS00423.1"/>
    <property type="molecule type" value="Genomic_DNA"/>
</dbReference>
<proteinExistence type="predicted"/>
<keyword evidence="4" id="KW-1185">Reference proteome</keyword>
<organism evidence="3 4">
    <name type="scientific">Daphnia magna</name>
    <dbReference type="NCBI Taxonomy" id="35525"/>
    <lineage>
        <taxon>Eukaryota</taxon>
        <taxon>Metazoa</taxon>
        <taxon>Ecdysozoa</taxon>
        <taxon>Arthropoda</taxon>
        <taxon>Crustacea</taxon>
        <taxon>Branchiopoda</taxon>
        <taxon>Diplostraca</taxon>
        <taxon>Cladocera</taxon>
        <taxon>Anomopoda</taxon>
        <taxon>Daphniidae</taxon>
        <taxon>Daphnia</taxon>
    </lineage>
</organism>
<dbReference type="STRING" id="35525.A0A164HNS0"/>
<reference evidence="3 4" key="1">
    <citation type="submission" date="2016-03" db="EMBL/GenBank/DDBJ databases">
        <title>EvidentialGene: Evidence-directed Construction of Genes on Genomes.</title>
        <authorList>
            <person name="Gilbert D.G."/>
            <person name="Choi J.-H."/>
            <person name="Mockaitis K."/>
            <person name="Colbourne J."/>
            <person name="Pfrender M."/>
        </authorList>
    </citation>
    <scope>NUCLEOTIDE SEQUENCE [LARGE SCALE GENOMIC DNA]</scope>
    <source>
        <strain evidence="3 4">Xinb3</strain>
        <tissue evidence="3">Complete organism</tissue>
    </source>
</reference>
<evidence type="ECO:0000256" key="1">
    <source>
        <dbReference type="PROSITE-ProRule" id="PRU00135"/>
    </source>
</evidence>
<feature type="domain" description="N-terminal Ras-GEF" evidence="2">
    <location>
        <begin position="1"/>
        <end position="42"/>
    </location>
</feature>
<sequence>MSHLLEDSSGDPSYVEDFLLTHRIFIDSPLIVCSQLLEWYAY</sequence>
<dbReference type="OrthoDB" id="21144at2759"/>